<proteinExistence type="predicted"/>
<dbReference type="InterPro" id="IPR000436">
    <property type="entry name" value="Sushi_SCR_CCP_dom"/>
</dbReference>
<feature type="region of interest" description="Disordered" evidence="2">
    <location>
        <begin position="129"/>
        <end position="151"/>
    </location>
</feature>
<evidence type="ECO:0000313" key="4">
    <source>
        <dbReference type="EMBL" id="EKC20165.1"/>
    </source>
</evidence>
<evidence type="ECO:0000256" key="2">
    <source>
        <dbReference type="SAM" id="MobiDB-lite"/>
    </source>
</evidence>
<dbReference type="PROSITE" id="PS50923">
    <property type="entry name" value="SUSHI"/>
    <property type="match status" value="1"/>
</dbReference>
<dbReference type="SUPFAM" id="SSF57535">
    <property type="entry name" value="Complement control module/SCR domain"/>
    <property type="match status" value="1"/>
</dbReference>
<feature type="chain" id="PRO_5043522965" evidence="3">
    <location>
        <begin position="20"/>
        <end position="151"/>
    </location>
</feature>
<organism evidence="4">
    <name type="scientific">Magallana gigas</name>
    <name type="common">Pacific oyster</name>
    <name type="synonym">Crassostrea gigas</name>
    <dbReference type="NCBI Taxonomy" id="29159"/>
    <lineage>
        <taxon>Eukaryota</taxon>
        <taxon>Metazoa</taxon>
        <taxon>Spiralia</taxon>
        <taxon>Lophotrochozoa</taxon>
        <taxon>Mollusca</taxon>
        <taxon>Bivalvia</taxon>
        <taxon>Autobranchia</taxon>
        <taxon>Pteriomorphia</taxon>
        <taxon>Ostreida</taxon>
        <taxon>Ostreoidea</taxon>
        <taxon>Ostreidae</taxon>
        <taxon>Magallana</taxon>
    </lineage>
</organism>
<evidence type="ECO:0000256" key="3">
    <source>
        <dbReference type="SAM" id="SignalP"/>
    </source>
</evidence>
<evidence type="ECO:0000256" key="1">
    <source>
        <dbReference type="PROSITE-ProRule" id="PRU00302"/>
    </source>
</evidence>
<protein>
    <submittedName>
        <fullName evidence="4">Uncharacterized protein</fullName>
    </submittedName>
</protein>
<dbReference type="EMBL" id="JH816511">
    <property type="protein sequence ID" value="EKC20165.1"/>
    <property type="molecule type" value="Genomic_DNA"/>
</dbReference>
<dbReference type="HOGENOM" id="CLU_1733268_0_0_1"/>
<keyword evidence="1" id="KW-0768">Sushi</keyword>
<comment type="caution">
    <text evidence="1">Lacks conserved residue(s) required for the propagation of feature annotation.</text>
</comment>
<dbReference type="Pfam" id="PF00084">
    <property type="entry name" value="Sushi"/>
    <property type="match status" value="1"/>
</dbReference>
<accession>K1PV65</accession>
<dbReference type="InterPro" id="IPR035976">
    <property type="entry name" value="Sushi/SCR/CCP_sf"/>
</dbReference>
<dbReference type="InParanoid" id="K1PV65"/>
<sequence length="151" mass="16906">MLVGFLFIKVASLCPSIHPGNWKYKCTKGFQYGSLCYRICPVGFDKPPGESGVMLCQANGKWRGHFPDCKVVHRRVNDPDPPKNGAVASDTWLDGKFCQVQCRKDYDFKPGYTFYEMLLNAQREHITAPSFNPAPSVPKASTNRLMDSPTA</sequence>
<dbReference type="AlphaFoldDB" id="K1PV65"/>
<keyword evidence="3" id="KW-0732">Signal</keyword>
<feature type="compositionally biased region" description="Polar residues" evidence="2">
    <location>
        <begin position="139"/>
        <end position="151"/>
    </location>
</feature>
<name>K1PV65_MAGGI</name>
<dbReference type="Gene3D" id="2.10.70.10">
    <property type="entry name" value="Complement Module, domain 1"/>
    <property type="match status" value="1"/>
</dbReference>
<reference evidence="4" key="1">
    <citation type="journal article" date="2012" name="Nature">
        <title>The oyster genome reveals stress adaptation and complexity of shell formation.</title>
        <authorList>
            <person name="Zhang G."/>
            <person name="Fang X."/>
            <person name="Guo X."/>
            <person name="Li L."/>
            <person name="Luo R."/>
            <person name="Xu F."/>
            <person name="Yang P."/>
            <person name="Zhang L."/>
            <person name="Wang X."/>
            <person name="Qi H."/>
            <person name="Xiong Z."/>
            <person name="Que H."/>
            <person name="Xie Y."/>
            <person name="Holland P.W."/>
            <person name="Paps J."/>
            <person name="Zhu Y."/>
            <person name="Wu F."/>
            <person name="Chen Y."/>
            <person name="Wang J."/>
            <person name="Peng C."/>
            <person name="Meng J."/>
            <person name="Yang L."/>
            <person name="Liu J."/>
            <person name="Wen B."/>
            <person name="Zhang N."/>
            <person name="Huang Z."/>
            <person name="Zhu Q."/>
            <person name="Feng Y."/>
            <person name="Mount A."/>
            <person name="Hedgecock D."/>
            <person name="Xu Z."/>
            <person name="Liu Y."/>
            <person name="Domazet-Loso T."/>
            <person name="Du Y."/>
            <person name="Sun X."/>
            <person name="Zhang S."/>
            <person name="Liu B."/>
            <person name="Cheng P."/>
            <person name="Jiang X."/>
            <person name="Li J."/>
            <person name="Fan D."/>
            <person name="Wang W."/>
            <person name="Fu W."/>
            <person name="Wang T."/>
            <person name="Wang B."/>
            <person name="Zhang J."/>
            <person name="Peng Z."/>
            <person name="Li Y."/>
            <person name="Li N."/>
            <person name="Wang J."/>
            <person name="Chen M."/>
            <person name="He Y."/>
            <person name="Tan F."/>
            <person name="Song X."/>
            <person name="Zheng Q."/>
            <person name="Huang R."/>
            <person name="Yang H."/>
            <person name="Du X."/>
            <person name="Chen L."/>
            <person name="Yang M."/>
            <person name="Gaffney P.M."/>
            <person name="Wang S."/>
            <person name="Luo L."/>
            <person name="She Z."/>
            <person name="Ming Y."/>
            <person name="Huang W."/>
            <person name="Zhang S."/>
            <person name="Huang B."/>
            <person name="Zhang Y."/>
            <person name="Qu T."/>
            <person name="Ni P."/>
            <person name="Miao G."/>
            <person name="Wang J."/>
            <person name="Wang Q."/>
            <person name="Steinberg C.E."/>
            <person name="Wang H."/>
            <person name="Li N."/>
            <person name="Qian L."/>
            <person name="Zhang G."/>
            <person name="Li Y."/>
            <person name="Yang H."/>
            <person name="Liu X."/>
            <person name="Wang J."/>
            <person name="Yin Y."/>
            <person name="Wang J."/>
        </authorList>
    </citation>
    <scope>NUCLEOTIDE SEQUENCE [LARGE SCALE GENOMIC DNA]</scope>
    <source>
        <strain evidence="4">05x7-T-G4-1.051#20</strain>
    </source>
</reference>
<gene>
    <name evidence="4" type="ORF">CGI_10006682</name>
</gene>
<feature type="signal peptide" evidence="3">
    <location>
        <begin position="1"/>
        <end position="19"/>
    </location>
</feature>